<dbReference type="EMBL" id="QFYS01000001">
    <property type="protein sequence ID" value="RAK69037.1"/>
    <property type="molecule type" value="Genomic_DNA"/>
</dbReference>
<dbReference type="AlphaFoldDB" id="A0A328BPS5"/>
<sequence length="91" mass="9725">MDADGAMLREWDGVVLVRALTPTAQGNCEAMPDVIPAGTRATAITLLDAEKGVFDLECYLDATGDLYAFAHGTGADVRVVERIEDKKAVEI</sequence>
<keyword evidence="2" id="KW-1185">Reference proteome</keyword>
<organism evidence="1 2">
    <name type="scientific">Phenylobacterium kunshanense</name>
    <dbReference type="NCBI Taxonomy" id="1445034"/>
    <lineage>
        <taxon>Bacteria</taxon>
        <taxon>Pseudomonadati</taxon>
        <taxon>Pseudomonadota</taxon>
        <taxon>Alphaproteobacteria</taxon>
        <taxon>Caulobacterales</taxon>
        <taxon>Caulobacteraceae</taxon>
        <taxon>Phenylobacterium</taxon>
    </lineage>
</organism>
<comment type="caution">
    <text evidence="1">The sequence shown here is derived from an EMBL/GenBank/DDBJ whole genome shotgun (WGS) entry which is preliminary data.</text>
</comment>
<reference evidence="1 2" key="1">
    <citation type="submission" date="2018-05" db="EMBL/GenBank/DDBJ databases">
        <authorList>
            <person name="Lanie J.A."/>
            <person name="Ng W.-L."/>
            <person name="Kazmierczak K.M."/>
            <person name="Andrzejewski T.M."/>
            <person name="Davidsen T.M."/>
            <person name="Wayne K.J."/>
            <person name="Tettelin H."/>
            <person name="Glass J.I."/>
            <person name="Rusch D."/>
            <person name="Podicherti R."/>
            <person name="Tsui H.-C.T."/>
            <person name="Winkler M.E."/>
        </authorList>
    </citation>
    <scope>NUCLEOTIDE SEQUENCE [LARGE SCALE GENOMIC DNA]</scope>
    <source>
        <strain evidence="1 2">BUT-10</strain>
    </source>
</reference>
<dbReference type="Proteomes" id="UP000249524">
    <property type="component" value="Unassembled WGS sequence"/>
</dbReference>
<proteinExistence type="predicted"/>
<accession>A0A328BPS5</accession>
<protein>
    <submittedName>
        <fullName evidence="1">Uncharacterized protein</fullName>
    </submittedName>
</protein>
<evidence type="ECO:0000313" key="2">
    <source>
        <dbReference type="Proteomes" id="UP000249524"/>
    </source>
</evidence>
<evidence type="ECO:0000313" key="1">
    <source>
        <dbReference type="EMBL" id="RAK69037.1"/>
    </source>
</evidence>
<gene>
    <name evidence="1" type="ORF">DJ019_03235</name>
</gene>
<name>A0A328BPS5_9CAUL</name>